<dbReference type="Proteomes" id="UP000245444">
    <property type="component" value="Chromosome"/>
</dbReference>
<evidence type="ECO:0000313" key="2">
    <source>
        <dbReference type="Proteomes" id="UP000245444"/>
    </source>
</evidence>
<evidence type="ECO:0000313" key="1">
    <source>
        <dbReference type="EMBL" id="AWN48468.1"/>
    </source>
</evidence>
<gene>
    <name evidence="1" type="ORF">DK419_20655</name>
</gene>
<dbReference type="KEGG" id="mtea:DK419_20655"/>
<organism evidence="1 2">
    <name type="scientific">Methylobacterium terrae</name>
    <dbReference type="NCBI Taxonomy" id="2202827"/>
    <lineage>
        <taxon>Bacteria</taxon>
        <taxon>Pseudomonadati</taxon>
        <taxon>Pseudomonadota</taxon>
        <taxon>Alphaproteobacteria</taxon>
        <taxon>Hyphomicrobiales</taxon>
        <taxon>Methylobacteriaceae</taxon>
        <taxon>Methylobacterium</taxon>
    </lineage>
</organism>
<dbReference type="EMBL" id="CP029553">
    <property type="protein sequence ID" value="AWN48468.1"/>
    <property type="molecule type" value="Genomic_DNA"/>
</dbReference>
<keyword evidence="2" id="KW-1185">Reference proteome</keyword>
<proteinExistence type="predicted"/>
<dbReference type="AlphaFoldDB" id="A0A2U8WSI4"/>
<accession>A0A2U8WSI4</accession>
<sequence>MHTVAETPASTKDAEAERMPHISRLALKAMLAADPEAGDLTVGSGGIRKVRLAGRGKGMSGGYRVLTA</sequence>
<reference evidence="1 2" key="1">
    <citation type="submission" date="2018-05" db="EMBL/GenBank/DDBJ databases">
        <title>Complete Genome Sequence of Methylobacterium sp. 17Sr1-28.</title>
        <authorList>
            <person name="Srinivasan S."/>
        </authorList>
    </citation>
    <scope>NUCLEOTIDE SEQUENCE [LARGE SCALE GENOMIC DNA]</scope>
    <source>
        <strain evidence="1 2">17Sr1-28</strain>
    </source>
</reference>
<protein>
    <submittedName>
        <fullName evidence="1">Uncharacterized protein</fullName>
    </submittedName>
</protein>
<name>A0A2U8WSI4_9HYPH</name>
<dbReference type="OrthoDB" id="9812066at2"/>